<organism evidence="2 3">
    <name type="scientific">Aspergillus keveii</name>
    <dbReference type="NCBI Taxonomy" id="714993"/>
    <lineage>
        <taxon>Eukaryota</taxon>
        <taxon>Fungi</taxon>
        <taxon>Dikarya</taxon>
        <taxon>Ascomycota</taxon>
        <taxon>Pezizomycotina</taxon>
        <taxon>Eurotiomycetes</taxon>
        <taxon>Eurotiomycetidae</taxon>
        <taxon>Eurotiales</taxon>
        <taxon>Aspergillaceae</taxon>
        <taxon>Aspergillus</taxon>
        <taxon>Aspergillus subgen. Nidulantes</taxon>
    </lineage>
</organism>
<evidence type="ECO:0000313" key="3">
    <source>
        <dbReference type="Proteomes" id="UP001610563"/>
    </source>
</evidence>
<keyword evidence="1" id="KW-0472">Membrane</keyword>
<keyword evidence="1" id="KW-1133">Transmembrane helix</keyword>
<dbReference type="Proteomes" id="UP001610563">
    <property type="component" value="Unassembled WGS sequence"/>
</dbReference>
<comment type="caution">
    <text evidence="2">The sequence shown here is derived from an EMBL/GenBank/DDBJ whole genome shotgun (WGS) entry which is preliminary data.</text>
</comment>
<accession>A0ABR4G141</accession>
<reference evidence="2 3" key="1">
    <citation type="submission" date="2024-07" db="EMBL/GenBank/DDBJ databases">
        <title>Section-level genome sequencing and comparative genomics of Aspergillus sections Usti and Cavernicolus.</title>
        <authorList>
            <consortium name="Lawrence Berkeley National Laboratory"/>
            <person name="Nybo J.L."/>
            <person name="Vesth T.C."/>
            <person name="Theobald S."/>
            <person name="Frisvad J.C."/>
            <person name="Larsen T.O."/>
            <person name="Kjaerboelling I."/>
            <person name="Rothschild-Mancinelli K."/>
            <person name="Lyhne E.K."/>
            <person name="Kogle M.E."/>
            <person name="Barry K."/>
            <person name="Clum A."/>
            <person name="Na H."/>
            <person name="Ledsgaard L."/>
            <person name="Lin J."/>
            <person name="Lipzen A."/>
            <person name="Kuo A."/>
            <person name="Riley R."/>
            <person name="Mondo S."/>
            <person name="Labutti K."/>
            <person name="Haridas S."/>
            <person name="Pangalinan J."/>
            <person name="Salamov A.A."/>
            <person name="Simmons B.A."/>
            <person name="Magnuson J.K."/>
            <person name="Chen J."/>
            <person name="Drula E."/>
            <person name="Henrissat B."/>
            <person name="Wiebenga A."/>
            <person name="Lubbers R.J."/>
            <person name="Gomes A.C."/>
            <person name="Makela M.R."/>
            <person name="Stajich J."/>
            <person name="Grigoriev I.V."/>
            <person name="Mortensen U.H."/>
            <person name="De Vries R.P."/>
            <person name="Baker S.E."/>
            <person name="Andersen M.R."/>
        </authorList>
    </citation>
    <scope>NUCLEOTIDE SEQUENCE [LARGE SCALE GENOMIC DNA]</scope>
    <source>
        <strain evidence="2 3">CBS 209.92</strain>
    </source>
</reference>
<keyword evidence="3" id="KW-1185">Reference proteome</keyword>
<keyword evidence="1" id="KW-0812">Transmembrane</keyword>
<feature type="transmembrane region" description="Helical" evidence="1">
    <location>
        <begin position="20"/>
        <end position="40"/>
    </location>
</feature>
<protein>
    <submittedName>
        <fullName evidence="2">Uncharacterized protein</fullName>
    </submittedName>
</protein>
<name>A0ABR4G141_9EURO</name>
<evidence type="ECO:0000256" key="1">
    <source>
        <dbReference type="SAM" id="Phobius"/>
    </source>
</evidence>
<dbReference type="EMBL" id="JBFTWV010000067">
    <property type="protein sequence ID" value="KAL2789243.1"/>
    <property type="molecule type" value="Genomic_DNA"/>
</dbReference>
<sequence length="99" mass="11003">MLDLSTFRHIPTSVHSSTPSVFSISFFCLGFLLSSSALWLSSRASYNSPTTSPLPPSGRRRQPPVLFSKTAYSSIHPDERRVCRGICHRVDSGNVYLTQ</sequence>
<proteinExistence type="predicted"/>
<gene>
    <name evidence="2" type="ORF">BJX66DRAFT_237567</name>
</gene>
<evidence type="ECO:0000313" key="2">
    <source>
        <dbReference type="EMBL" id="KAL2789243.1"/>
    </source>
</evidence>